<dbReference type="NCBIfam" id="TIGR00531">
    <property type="entry name" value="BCCP"/>
    <property type="match status" value="1"/>
</dbReference>
<dbReference type="InterPro" id="IPR001249">
    <property type="entry name" value="AcCoA_biotinCC"/>
</dbReference>
<keyword evidence="11" id="KW-0436">Ligase</keyword>
<evidence type="ECO:0000256" key="8">
    <source>
        <dbReference type="RuleBase" id="RU364072"/>
    </source>
</evidence>
<sequence>MTRASVAGEPKLAVPVGRAPDLAGKPESAVPVGKADLAGKPEPELGPESESVPVNGTGDLAALCRQASRLVAETAGPLRRIRLRSGEAVLEIEWHGGEAAAGPGTGGTELAGSAPNPGPFAVPAATGAAIGTDGRRTVLAPMVGTYYQAAEPGGPPFVEVGDKVEPGQVVCIVEAMKLMNEVVADQVGRVVEVLVHDGEPVEFGQPLIALVPA</sequence>
<dbReference type="Gene3D" id="2.40.50.100">
    <property type="match status" value="1"/>
</dbReference>
<dbReference type="RefSeq" id="WP_377418673.1">
    <property type="nucleotide sequence ID" value="NZ_JBHSPR010000007.1"/>
</dbReference>
<protein>
    <recommendedName>
        <fullName evidence="2 8">Biotin carboxyl carrier protein of acetyl-CoA carboxylase</fullName>
    </recommendedName>
</protein>
<dbReference type="SUPFAM" id="SSF51230">
    <property type="entry name" value="Single hybrid motif"/>
    <property type="match status" value="1"/>
</dbReference>
<feature type="region of interest" description="Disordered" evidence="9">
    <location>
        <begin position="1"/>
        <end position="52"/>
    </location>
</feature>
<evidence type="ECO:0000259" key="10">
    <source>
        <dbReference type="PROSITE" id="PS50968"/>
    </source>
</evidence>
<evidence type="ECO:0000256" key="1">
    <source>
        <dbReference type="ARBA" id="ARBA00005194"/>
    </source>
</evidence>
<evidence type="ECO:0000256" key="3">
    <source>
        <dbReference type="ARBA" id="ARBA00022516"/>
    </source>
</evidence>
<evidence type="ECO:0000256" key="7">
    <source>
        <dbReference type="ARBA" id="ARBA00023267"/>
    </source>
</evidence>
<keyword evidence="6 8" id="KW-0275">Fatty acid biosynthesis</keyword>
<comment type="pathway">
    <text evidence="1 8">Lipid metabolism; fatty acid biosynthesis.</text>
</comment>
<keyword evidence="12" id="KW-1185">Reference proteome</keyword>
<keyword evidence="4 8" id="KW-0276">Fatty acid metabolism</keyword>
<evidence type="ECO:0000313" key="11">
    <source>
        <dbReference type="EMBL" id="MFC6015914.1"/>
    </source>
</evidence>
<dbReference type="GO" id="GO:0003989">
    <property type="term" value="F:acetyl-CoA carboxylase activity"/>
    <property type="evidence" value="ECO:0007669"/>
    <property type="project" value="UniProtKB-EC"/>
</dbReference>
<evidence type="ECO:0000256" key="5">
    <source>
        <dbReference type="ARBA" id="ARBA00023098"/>
    </source>
</evidence>
<dbReference type="PROSITE" id="PS00188">
    <property type="entry name" value="BIOTIN"/>
    <property type="match status" value="1"/>
</dbReference>
<dbReference type="CDD" id="cd06850">
    <property type="entry name" value="biotinyl_domain"/>
    <property type="match status" value="1"/>
</dbReference>
<reference evidence="12" key="1">
    <citation type="journal article" date="2019" name="Int. J. Syst. Evol. Microbiol.">
        <title>The Global Catalogue of Microorganisms (GCM) 10K type strain sequencing project: providing services to taxonomists for standard genome sequencing and annotation.</title>
        <authorList>
            <consortium name="The Broad Institute Genomics Platform"/>
            <consortium name="The Broad Institute Genome Sequencing Center for Infectious Disease"/>
            <person name="Wu L."/>
            <person name="Ma J."/>
        </authorList>
    </citation>
    <scope>NUCLEOTIDE SEQUENCE [LARGE SCALE GENOMIC DNA]</scope>
    <source>
        <strain evidence="12">ZS-35-S2</strain>
    </source>
</reference>
<evidence type="ECO:0000313" key="12">
    <source>
        <dbReference type="Proteomes" id="UP001596203"/>
    </source>
</evidence>
<dbReference type="InterPro" id="IPR000089">
    <property type="entry name" value="Biotin_lipoyl"/>
</dbReference>
<organism evidence="11 12">
    <name type="scientific">Plantactinospora solaniradicis</name>
    <dbReference type="NCBI Taxonomy" id="1723736"/>
    <lineage>
        <taxon>Bacteria</taxon>
        <taxon>Bacillati</taxon>
        <taxon>Actinomycetota</taxon>
        <taxon>Actinomycetes</taxon>
        <taxon>Micromonosporales</taxon>
        <taxon>Micromonosporaceae</taxon>
        <taxon>Plantactinospora</taxon>
    </lineage>
</organism>
<dbReference type="Proteomes" id="UP001596203">
    <property type="component" value="Unassembled WGS sequence"/>
</dbReference>
<dbReference type="InterPro" id="IPR001882">
    <property type="entry name" value="Biotin_BS"/>
</dbReference>
<evidence type="ECO:0000256" key="9">
    <source>
        <dbReference type="SAM" id="MobiDB-lite"/>
    </source>
</evidence>
<feature type="domain" description="Lipoyl-binding" evidence="10">
    <location>
        <begin position="135"/>
        <end position="211"/>
    </location>
</feature>
<dbReference type="PROSITE" id="PS50968">
    <property type="entry name" value="BIOTINYL_LIPOYL"/>
    <property type="match status" value="1"/>
</dbReference>
<evidence type="ECO:0000256" key="2">
    <source>
        <dbReference type="ARBA" id="ARBA00017562"/>
    </source>
</evidence>
<dbReference type="PANTHER" id="PTHR45266">
    <property type="entry name" value="OXALOACETATE DECARBOXYLASE ALPHA CHAIN"/>
    <property type="match status" value="1"/>
</dbReference>
<dbReference type="InterPro" id="IPR011053">
    <property type="entry name" value="Single_hybrid_motif"/>
</dbReference>
<keyword evidence="7 8" id="KW-0092">Biotin</keyword>
<comment type="function">
    <text evidence="8">This protein is a component of the acetyl coenzyme A carboxylase complex; first, biotin carboxylase catalyzes the carboxylation of the carrier protein and then the transcarboxylase transfers the carboxyl group to form malonyl-CoA.</text>
</comment>
<dbReference type="InterPro" id="IPR050709">
    <property type="entry name" value="Biotin_Carboxyl_Carrier/Decarb"/>
</dbReference>
<name>A0ABW1K2F3_9ACTN</name>
<accession>A0ABW1K2F3</accession>
<evidence type="ECO:0000256" key="6">
    <source>
        <dbReference type="ARBA" id="ARBA00023160"/>
    </source>
</evidence>
<keyword evidence="5 8" id="KW-0443">Lipid metabolism</keyword>
<comment type="caution">
    <text evidence="11">The sequence shown here is derived from an EMBL/GenBank/DDBJ whole genome shotgun (WGS) entry which is preliminary data.</text>
</comment>
<dbReference type="EMBL" id="JBHSPR010000007">
    <property type="protein sequence ID" value="MFC6015914.1"/>
    <property type="molecule type" value="Genomic_DNA"/>
</dbReference>
<dbReference type="PRINTS" id="PR01071">
    <property type="entry name" value="ACOABIOTINCC"/>
</dbReference>
<dbReference type="PANTHER" id="PTHR45266:SF3">
    <property type="entry name" value="OXALOACETATE DECARBOXYLASE ALPHA CHAIN"/>
    <property type="match status" value="1"/>
</dbReference>
<keyword evidence="3 8" id="KW-0444">Lipid biosynthesis</keyword>
<dbReference type="Pfam" id="PF00364">
    <property type="entry name" value="Biotin_lipoyl"/>
    <property type="match status" value="1"/>
</dbReference>
<proteinExistence type="predicted"/>
<gene>
    <name evidence="11" type="primary">accB</name>
    <name evidence="11" type="ORF">ACFP2T_06880</name>
</gene>
<evidence type="ECO:0000256" key="4">
    <source>
        <dbReference type="ARBA" id="ARBA00022832"/>
    </source>
</evidence>